<feature type="signal peptide" evidence="1">
    <location>
        <begin position="1"/>
        <end position="20"/>
    </location>
</feature>
<proteinExistence type="predicted"/>
<evidence type="ECO:0008006" key="4">
    <source>
        <dbReference type="Google" id="ProtNLM"/>
    </source>
</evidence>
<protein>
    <recommendedName>
        <fullName evidence="4">Accessory gland protein</fullName>
    </recommendedName>
</protein>
<evidence type="ECO:0000313" key="2">
    <source>
        <dbReference type="EMBL" id="KAK7791049.1"/>
    </source>
</evidence>
<sequence length="100" mass="11197">MAHIWAKVALLLALLGVARAVPVARGVTIKSDVLYFPDQVDYIRASRGKCAGAEELYWAGDGRCYAEGAQGPCGFEFRLVWDERQLRPRCERDNSLLGRR</sequence>
<dbReference type="Proteomes" id="UP001378592">
    <property type="component" value="Unassembled WGS sequence"/>
</dbReference>
<comment type="caution">
    <text evidence="2">The sequence shown here is derived from an EMBL/GenBank/DDBJ whole genome shotgun (WGS) entry which is preliminary data.</text>
</comment>
<evidence type="ECO:0000256" key="1">
    <source>
        <dbReference type="SAM" id="SignalP"/>
    </source>
</evidence>
<dbReference type="AlphaFoldDB" id="A0AAN9Z0V5"/>
<dbReference type="EMBL" id="JAZDUA010000565">
    <property type="protein sequence ID" value="KAK7791049.1"/>
    <property type="molecule type" value="Genomic_DNA"/>
</dbReference>
<name>A0AAN9Z0V5_9ORTH</name>
<gene>
    <name evidence="2" type="ORF">R5R35_007141</name>
</gene>
<organism evidence="2 3">
    <name type="scientific">Gryllus longicercus</name>
    <dbReference type="NCBI Taxonomy" id="2509291"/>
    <lineage>
        <taxon>Eukaryota</taxon>
        <taxon>Metazoa</taxon>
        <taxon>Ecdysozoa</taxon>
        <taxon>Arthropoda</taxon>
        <taxon>Hexapoda</taxon>
        <taxon>Insecta</taxon>
        <taxon>Pterygota</taxon>
        <taxon>Neoptera</taxon>
        <taxon>Polyneoptera</taxon>
        <taxon>Orthoptera</taxon>
        <taxon>Ensifera</taxon>
        <taxon>Gryllidea</taxon>
        <taxon>Grylloidea</taxon>
        <taxon>Gryllidae</taxon>
        <taxon>Gryllinae</taxon>
        <taxon>Gryllus</taxon>
    </lineage>
</organism>
<feature type="chain" id="PRO_5043034827" description="Accessory gland protein" evidence="1">
    <location>
        <begin position="21"/>
        <end position="100"/>
    </location>
</feature>
<reference evidence="2 3" key="1">
    <citation type="submission" date="2024-03" db="EMBL/GenBank/DDBJ databases">
        <title>The genome assembly and annotation of the cricket Gryllus longicercus Weissman &amp; Gray.</title>
        <authorList>
            <person name="Szrajer S."/>
            <person name="Gray D."/>
            <person name="Ylla G."/>
        </authorList>
    </citation>
    <scope>NUCLEOTIDE SEQUENCE [LARGE SCALE GENOMIC DNA]</scope>
    <source>
        <strain evidence="2">DAG 2021-001</strain>
        <tissue evidence="2">Whole body minus gut</tissue>
    </source>
</reference>
<evidence type="ECO:0000313" key="3">
    <source>
        <dbReference type="Proteomes" id="UP001378592"/>
    </source>
</evidence>
<keyword evidence="1" id="KW-0732">Signal</keyword>
<accession>A0AAN9Z0V5</accession>
<keyword evidence="3" id="KW-1185">Reference proteome</keyword>